<dbReference type="GO" id="GO:0004519">
    <property type="term" value="F:endonuclease activity"/>
    <property type="evidence" value="ECO:0007669"/>
    <property type="project" value="UniProtKB-KW"/>
</dbReference>
<evidence type="ECO:0000256" key="1">
    <source>
        <dbReference type="SAM" id="MobiDB-lite"/>
    </source>
</evidence>
<feature type="compositionally biased region" description="Basic and acidic residues" evidence="1">
    <location>
        <begin position="131"/>
        <end position="141"/>
    </location>
</feature>
<feature type="region of interest" description="Disordered" evidence="1">
    <location>
        <begin position="103"/>
        <end position="150"/>
    </location>
</feature>
<proteinExistence type="predicted"/>
<keyword evidence="2" id="KW-0378">Hydrolase</keyword>
<reference evidence="2" key="1">
    <citation type="submission" date="2024-05" db="EMBL/GenBank/DDBJ databases">
        <title>Complete genome sequence of bacteriophages Merry and Sunny infecting Microbacterium sp. isolated from an alkaline commercial outdoor algal pond.</title>
        <authorList>
            <person name="Levesque A.V."/>
            <person name="Rabines A.J."/>
            <person name="Alrubaiaan E."/>
            <person name="Oliver A."/>
            <person name="Allen E.E."/>
            <person name="Hazlebeck D."/>
            <person name="Pinowska A."/>
            <person name="Traller J.C."/>
            <person name="Zeigler Allen L."/>
        </authorList>
    </citation>
    <scope>NUCLEOTIDE SEQUENCE</scope>
</reference>
<keyword evidence="2" id="KW-0540">Nuclease</keyword>
<evidence type="ECO:0000313" key="2">
    <source>
        <dbReference type="EMBL" id="XBN42204.1"/>
    </source>
</evidence>
<accession>A0AAU7J8H7</accession>
<name>A0AAU7J8H7_9VIRU</name>
<dbReference type="EMBL" id="PP763432">
    <property type="protein sequence ID" value="XBN42204.1"/>
    <property type="molecule type" value="Genomic_DNA"/>
</dbReference>
<dbReference type="Gene3D" id="1.10.30.50">
    <property type="match status" value="1"/>
</dbReference>
<keyword evidence="2" id="KW-0255">Endonuclease</keyword>
<organism evidence="2">
    <name type="scientific">Microbacterium phage Sunny</name>
    <dbReference type="NCBI Taxonomy" id="3144828"/>
    <lineage>
        <taxon>Viruses</taxon>
    </lineage>
</organism>
<sequence>MGASDPTPQTRRLILLRDVGRCVWCGRPWGDLLNLHHRLLRSHGTDNSPSNLIAACGSGTTGCHGAMHANPATARARGHIVPSWDSPALVPVQTWRGPLLLDDEGGAIAHDPAGEAGTAPGRSRTPWPDLPDLRDTPRPSDRLLQWEPPV</sequence>
<protein>
    <submittedName>
        <fullName evidence="2">HNH endonuclease</fullName>
    </submittedName>
</protein>